<gene>
    <name evidence="1" type="ORF">SAMN04488058_101257</name>
</gene>
<dbReference type="RefSeq" id="WP_245745157.1">
    <property type="nucleotide sequence ID" value="NZ_FNZA01000001.1"/>
</dbReference>
<evidence type="ECO:0008006" key="3">
    <source>
        <dbReference type="Google" id="ProtNLM"/>
    </source>
</evidence>
<name>A0A1H6SCT1_9DEIO</name>
<reference evidence="2" key="1">
    <citation type="submission" date="2016-10" db="EMBL/GenBank/DDBJ databases">
        <authorList>
            <person name="Varghese N."/>
            <person name="Submissions S."/>
        </authorList>
    </citation>
    <scope>NUCLEOTIDE SEQUENCE [LARGE SCALE GENOMIC DNA]</scope>
    <source>
        <strain evidence="2">CGMCC 1.10218</strain>
    </source>
</reference>
<protein>
    <recommendedName>
        <fullName evidence="3">Lipoprotein</fullName>
    </recommendedName>
</protein>
<proteinExistence type="predicted"/>
<organism evidence="1 2">
    <name type="scientific">Deinococcus reticulitermitis</name>
    <dbReference type="NCBI Taxonomy" id="856736"/>
    <lineage>
        <taxon>Bacteria</taxon>
        <taxon>Thermotogati</taxon>
        <taxon>Deinococcota</taxon>
        <taxon>Deinococci</taxon>
        <taxon>Deinococcales</taxon>
        <taxon>Deinococcaceae</taxon>
        <taxon>Deinococcus</taxon>
    </lineage>
</organism>
<dbReference type="PROSITE" id="PS51257">
    <property type="entry name" value="PROKAR_LIPOPROTEIN"/>
    <property type="match status" value="1"/>
</dbReference>
<keyword evidence="2" id="KW-1185">Reference proteome</keyword>
<sequence length="190" mass="19556">MKKILLASVAGAGLLASCGSTYVDGGYVEAREIRTEYRTASGQYVACDNVLQNGQQQAASNQVAVYFDAAGSISSLNVNLRGNTINDYDDNYSATFTGSQLASVGNGSYKAVFQAEPGTGLLPQAITVNPAPKTVKIVSVSGTPAGSFYAALTLSNGTDTGTASTQLLGTKGNIPVYSNCTVQSVTTETL</sequence>
<evidence type="ECO:0000313" key="2">
    <source>
        <dbReference type="Proteomes" id="UP000199223"/>
    </source>
</evidence>
<dbReference type="Proteomes" id="UP000199223">
    <property type="component" value="Unassembled WGS sequence"/>
</dbReference>
<evidence type="ECO:0000313" key="1">
    <source>
        <dbReference type="EMBL" id="SEI65669.1"/>
    </source>
</evidence>
<dbReference type="STRING" id="856736.SAMN04488058_101257"/>
<dbReference type="EMBL" id="FNZA01000001">
    <property type="protein sequence ID" value="SEI65669.1"/>
    <property type="molecule type" value="Genomic_DNA"/>
</dbReference>
<dbReference type="AlphaFoldDB" id="A0A1H6SCT1"/>
<accession>A0A1H6SCT1</accession>